<dbReference type="KEGG" id="mya:MORIYA_0206"/>
<evidence type="ECO:0000313" key="3">
    <source>
        <dbReference type="Proteomes" id="UP000250163"/>
    </source>
</evidence>
<dbReference type="Proteomes" id="UP000250163">
    <property type="component" value="Chromosome MORIYA"/>
</dbReference>
<keyword evidence="3" id="KW-1185">Reference proteome</keyword>
<keyword evidence="1" id="KW-0472">Membrane</keyword>
<dbReference type="InterPro" id="IPR008719">
    <property type="entry name" value="N2O_reductase_NosL"/>
</dbReference>
<dbReference type="SUPFAM" id="SSF160387">
    <property type="entry name" value="NosL/MerB-like"/>
    <property type="match status" value="1"/>
</dbReference>
<feature type="transmembrane region" description="Helical" evidence="1">
    <location>
        <begin position="90"/>
        <end position="109"/>
    </location>
</feature>
<keyword evidence="1" id="KW-0812">Transmembrane</keyword>
<keyword evidence="1" id="KW-1133">Transmembrane helix</keyword>
<proteinExistence type="predicted"/>
<dbReference type="PANTHER" id="PTHR41247">
    <property type="entry name" value="HTH-TYPE TRANSCRIPTIONAL REPRESSOR YCNK"/>
    <property type="match status" value="1"/>
</dbReference>
<name>A0A330LIC7_9GAMM</name>
<dbReference type="OrthoDB" id="982633at2"/>
<gene>
    <name evidence="2" type="ORF">MORIYA_0206</name>
</gene>
<dbReference type="PANTHER" id="PTHR41247:SF1">
    <property type="entry name" value="HTH-TYPE TRANSCRIPTIONAL REPRESSOR YCNK"/>
    <property type="match status" value="1"/>
</dbReference>
<sequence length="158" mass="18169">MFVYKYPHWAIWLQVGEKVHYFDGVKDMIKFYLAPNKYGYDYKPSDYTHVVVLDYFTQESIDATHAFYVVGSNVNGPMGLNISPLKINKMLTRFLLTIAAMGCFCFAIYEYRDKWCCYAAYRCAAIAVAGESVGAYCVLDPVWLYSLCRAQFTSATRE</sequence>
<evidence type="ECO:0000256" key="1">
    <source>
        <dbReference type="SAM" id="Phobius"/>
    </source>
</evidence>
<evidence type="ECO:0000313" key="2">
    <source>
        <dbReference type="EMBL" id="SQD76684.1"/>
    </source>
</evidence>
<dbReference type="Pfam" id="PF05573">
    <property type="entry name" value="NosL"/>
    <property type="match status" value="1"/>
</dbReference>
<dbReference type="RefSeq" id="WP_112711922.1">
    <property type="nucleotide sequence ID" value="NZ_LS483250.1"/>
</dbReference>
<reference evidence="3" key="1">
    <citation type="submission" date="2018-05" db="EMBL/GenBank/DDBJ databases">
        <authorList>
            <person name="Cea G.-C."/>
            <person name="William W."/>
        </authorList>
    </citation>
    <scope>NUCLEOTIDE SEQUENCE [LARGE SCALE GENOMIC DNA]</scope>
    <source>
        <strain evidence="3">DB21MT 5</strain>
    </source>
</reference>
<protein>
    <submittedName>
        <fullName evidence="2">Uncharacterized protein</fullName>
    </submittedName>
</protein>
<organism evidence="2 3">
    <name type="scientific">Moritella yayanosii</name>
    <dbReference type="NCBI Taxonomy" id="69539"/>
    <lineage>
        <taxon>Bacteria</taxon>
        <taxon>Pseudomonadati</taxon>
        <taxon>Pseudomonadota</taxon>
        <taxon>Gammaproteobacteria</taxon>
        <taxon>Alteromonadales</taxon>
        <taxon>Moritellaceae</taxon>
        <taxon>Moritella</taxon>
    </lineage>
</organism>
<dbReference type="AlphaFoldDB" id="A0A330LIC7"/>
<accession>A0A330LIC7</accession>
<dbReference type="EMBL" id="LS483250">
    <property type="protein sequence ID" value="SQD76684.1"/>
    <property type="molecule type" value="Genomic_DNA"/>
</dbReference>